<dbReference type="Proteomes" id="UP000800235">
    <property type="component" value="Unassembled WGS sequence"/>
</dbReference>
<keyword evidence="3" id="KW-0812">Transmembrane</keyword>
<dbReference type="PROSITE" id="PS00463">
    <property type="entry name" value="ZN2_CY6_FUNGAL_1"/>
    <property type="match status" value="1"/>
</dbReference>
<dbReference type="GO" id="GO:0006351">
    <property type="term" value="P:DNA-templated transcription"/>
    <property type="evidence" value="ECO:0007669"/>
    <property type="project" value="InterPro"/>
</dbReference>
<feature type="transmembrane region" description="Helical" evidence="3">
    <location>
        <begin position="495"/>
        <end position="515"/>
    </location>
</feature>
<dbReference type="PROSITE" id="PS50048">
    <property type="entry name" value="ZN2_CY6_FUNGAL_2"/>
    <property type="match status" value="1"/>
</dbReference>
<evidence type="ECO:0000256" key="1">
    <source>
        <dbReference type="ARBA" id="ARBA00022723"/>
    </source>
</evidence>
<keyword evidence="1" id="KW-0479">Metal-binding</keyword>
<dbReference type="SUPFAM" id="SSF57701">
    <property type="entry name" value="Zn2/Cys6 DNA-binding domain"/>
    <property type="match status" value="1"/>
</dbReference>
<evidence type="ECO:0000256" key="3">
    <source>
        <dbReference type="SAM" id="Phobius"/>
    </source>
</evidence>
<dbReference type="CDD" id="cd12148">
    <property type="entry name" value="fungal_TF_MHR"/>
    <property type="match status" value="1"/>
</dbReference>
<protein>
    <recommendedName>
        <fullName evidence="4">Zn(2)-C6 fungal-type domain-containing protein</fullName>
    </recommendedName>
</protein>
<feature type="domain" description="Zn(2)-C6 fungal-type" evidence="4">
    <location>
        <begin position="31"/>
        <end position="60"/>
    </location>
</feature>
<dbReference type="InterPro" id="IPR001138">
    <property type="entry name" value="Zn2Cys6_DnaBD"/>
</dbReference>
<evidence type="ECO:0000259" key="4">
    <source>
        <dbReference type="PROSITE" id="PS50048"/>
    </source>
</evidence>
<dbReference type="Pfam" id="PF04082">
    <property type="entry name" value="Fungal_trans"/>
    <property type="match status" value="1"/>
</dbReference>
<comment type="caution">
    <text evidence="5">The sequence shown here is derived from an EMBL/GenBank/DDBJ whole genome shotgun (WGS) entry which is preliminary data.</text>
</comment>
<dbReference type="GO" id="GO:0000981">
    <property type="term" value="F:DNA-binding transcription factor activity, RNA polymerase II-specific"/>
    <property type="evidence" value="ECO:0007669"/>
    <property type="project" value="InterPro"/>
</dbReference>
<keyword evidence="2" id="KW-0539">Nucleus</keyword>
<dbReference type="Pfam" id="PF00172">
    <property type="entry name" value="Zn_clus"/>
    <property type="match status" value="1"/>
</dbReference>
<dbReference type="GO" id="GO:0003677">
    <property type="term" value="F:DNA binding"/>
    <property type="evidence" value="ECO:0007669"/>
    <property type="project" value="InterPro"/>
</dbReference>
<dbReference type="PANTHER" id="PTHR47431:SF1">
    <property type="entry name" value="ZN(II)2CYS6 TRANSCRIPTION FACTOR (EUROFUNG)"/>
    <property type="match status" value="1"/>
</dbReference>
<dbReference type="InterPro" id="IPR036864">
    <property type="entry name" value="Zn2-C6_fun-type_DNA-bd_sf"/>
</dbReference>
<dbReference type="PANTHER" id="PTHR47431">
    <property type="entry name" value="ZN(II)2CYS6 TRANSCRIPTION FACTOR (EUROFUNG)-RELATED"/>
    <property type="match status" value="1"/>
</dbReference>
<keyword evidence="3" id="KW-1133">Transmembrane helix</keyword>
<dbReference type="AlphaFoldDB" id="A0A9P4TYP4"/>
<dbReference type="InterPro" id="IPR007219">
    <property type="entry name" value="XnlR_reg_dom"/>
</dbReference>
<dbReference type="EMBL" id="MU007041">
    <property type="protein sequence ID" value="KAF2430088.1"/>
    <property type="molecule type" value="Genomic_DNA"/>
</dbReference>
<evidence type="ECO:0000313" key="5">
    <source>
        <dbReference type="EMBL" id="KAF2430088.1"/>
    </source>
</evidence>
<organism evidence="5 6">
    <name type="scientific">Tothia fuscella</name>
    <dbReference type="NCBI Taxonomy" id="1048955"/>
    <lineage>
        <taxon>Eukaryota</taxon>
        <taxon>Fungi</taxon>
        <taxon>Dikarya</taxon>
        <taxon>Ascomycota</taxon>
        <taxon>Pezizomycotina</taxon>
        <taxon>Dothideomycetes</taxon>
        <taxon>Pleosporomycetidae</taxon>
        <taxon>Venturiales</taxon>
        <taxon>Cylindrosympodiaceae</taxon>
        <taxon>Tothia</taxon>
    </lineage>
</organism>
<dbReference type="CDD" id="cd00067">
    <property type="entry name" value="GAL4"/>
    <property type="match status" value="1"/>
</dbReference>
<sequence length="603" mass="67071">MESNDLPRNNFSSAGTHSSKSEVGKAFIQVACLPCRSRHLKCDGGVRCSRCVTENNICSYVKSRRGWKGSRKRLSTQQSVPASLSEVVSSHDIVRSFEMLPTYDPLDLQIPPANNTLTAAPTASPYDSSFPGGVNIFGQRPLPTAGLVLKLDLPSVDDSKPGLINTYYTHFHPAHPFLLPQSQMLQLLNTTSLPHIELALQYMGSFYIPAASTQSYQQLLLQSISDMSLNRDAHMVQAMLIYAIGLHIADEEEASTTAMGNTITLALELGMHRRNFAQEAGSQDIYVEEAWRRTWWEIFVLDGMFAGTNPTYKLQLFDMKLEVYLPSEDIDLLTGLPTIPKTLDDYDDALFLNDTPIFPTSTYRIDAIRLLQKVFAASRASPTESYIVEAADVHLTNWTLHLPPTMRAPMDRDGNVDEILFQAHMIVSACAIMLHRPRSDLSTEDVKEVTTCVGAGQTSPTASLHTDIHTAKAMQAAKDISFLITLPCPLIKHTPFFTCAVTMASIVFLSYWSFIATESGDAFIKENIRLNIGVLKTLGEIWPIAGTVLKQVRGVAKELFQSRKAMNNAYWMNVTREEVLRGMLEGSNEQEEVFDQFFLLPAS</sequence>
<reference evidence="5" key="1">
    <citation type="journal article" date="2020" name="Stud. Mycol.">
        <title>101 Dothideomycetes genomes: a test case for predicting lifestyles and emergence of pathogens.</title>
        <authorList>
            <person name="Haridas S."/>
            <person name="Albert R."/>
            <person name="Binder M."/>
            <person name="Bloem J."/>
            <person name="Labutti K."/>
            <person name="Salamov A."/>
            <person name="Andreopoulos B."/>
            <person name="Baker S."/>
            <person name="Barry K."/>
            <person name="Bills G."/>
            <person name="Bluhm B."/>
            <person name="Cannon C."/>
            <person name="Castanera R."/>
            <person name="Culley D."/>
            <person name="Daum C."/>
            <person name="Ezra D."/>
            <person name="Gonzalez J."/>
            <person name="Henrissat B."/>
            <person name="Kuo A."/>
            <person name="Liang C."/>
            <person name="Lipzen A."/>
            <person name="Lutzoni F."/>
            <person name="Magnuson J."/>
            <person name="Mondo S."/>
            <person name="Nolan M."/>
            <person name="Ohm R."/>
            <person name="Pangilinan J."/>
            <person name="Park H.-J."/>
            <person name="Ramirez L."/>
            <person name="Alfaro M."/>
            <person name="Sun H."/>
            <person name="Tritt A."/>
            <person name="Yoshinaga Y."/>
            <person name="Zwiers L.-H."/>
            <person name="Turgeon B."/>
            <person name="Goodwin S."/>
            <person name="Spatafora J."/>
            <person name="Crous P."/>
            <person name="Grigoriev I."/>
        </authorList>
    </citation>
    <scope>NUCLEOTIDE SEQUENCE</scope>
    <source>
        <strain evidence="5">CBS 130266</strain>
    </source>
</reference>
<accession>A0A9P4TYP4</accession>
<evidence type="ECO:0000256" key="2">
    <source>
        <dbReference type="ARBA" id="ARBA00023242"/>
    </source>
</evidence>
<proteinExistence type="predicted"/>
<dbReference type="Gene3D" id="4.10.240.10">
    <property type="entry name" value="Zn(2)-C6 fungal-type DNA-binding domain"/>
    <property type="match status" value="1"/>
</dbReference>
<dbReference type="OrthoDB" id="10067394at2759"/>
<dbReference type="GO" id="GO:0008270">
    <property type="term" value="F:zinc ion binding"/>
    <property type="evidence" value="ECO:0007669"/>
    <property type="project" value="InterPro"/>
</dbReference>
<keyword evidence="6" id="KW-1185">Reference proteome</keyword>
<dbReference type="SMART" id="SM00066">
    <property type="entry name" value="GAL4"/>
    <property type="match status" value="1"/>
</dbReference>
<name>A0A9P4TYP4_9PEZI</name>
<gene>
    <name evidence="5" type="ORF">EJ08DRAFT_649886</name>
</gene>
<evidence type="ECO:0000313" key="6">
    <source>
        <dbReference type="Proteomes" id="UP000800235"/>
    </source>
</evidence>
<keyword evidence="3" id="KW-0472">Membrane</keyword>